<organism evidence="12 13">
    <name type="scientific">Pedobacter xixiisoli</name>
    <dbReference type="NCBI Taxonomy" id="1476464"/>
    <lineage>
        <taxon>Bacteria</taxon>
        <taxon>Pseudomonadati</taxon>
        <taxon>Bacteroidota</taxon>
        <taxon>Sphingobacteriia</taxon>
        <taxon>Sphingobacteriales</taxon>
        <taxon>Sphingobacteriaceae</taxon>
        <taxon>Pedobacter</taxon>
    </lineage>
</organism>
<evidence type="ECO:0000256" key="2">
    <source>
        <dbReference type="ARBA" id="ARBA00008900"/>
    </source>
</evidence>
<evidence type="ECO:0000256" key="4">
    <source>
        <dbReference type="ARBA" id="ARBA00018141"/>
    </source>
</evidence>
<proteinExistence type="inferred from homology"/>
<evidence type="ECO:0000256" key="1">
    <source>
        <dbReference type="ARBA" id="ARBA00005061"/>
    </source>
</evidence>
<gene>
    <name evidence="12" type="ORF">SAMN06297358_3452</name>
</gene>
<evidence type="ECO:0000256" key="5">
    <source>
        <dbReference type="ARBA" id="ARBA00022723"/>
    </source>
</evidence>
<dbReference type="Proteomes" id="UP000219281">
    <property type="component" value="Unassembled WGS sequence"/>
</dbReference>
<evidence type="ECO:0000256" key="7">
    <source>
        <dbReference type="ARBA" id="ARBA00023239"/>
    </source>
</evidence>
<dbReference type="InterPro" id="IPR007115">
    <property type="entry name" value="6-PTP_synth/QueD"/>
</dbReference>
<feature type="active site" description="Charge relay system" evidence="10">
    <location>
        <position position="77"/>
    </location>
</feature>
<comment type="cofactor">
    <cofactor evidence="11">
        <name>Zn(2+)</name>
        <dbReference type="ChEBI" id="CHEBI:29105"/>
    </cofactor>
    <text evidence="11">Binds 1 zinc ion per subunit.</text>
</comment>
<dbReference type="PANTHER" id="PTHR12589:SF7">
    <property type="entry name" value="6-PYRUVOYL TETRAHYDROBIOPTERIN SYNTHASE"/>
    <property type="match status" value="1"/>
</dbReference>
<dbReference type="PIRSF" id="PIRSF006113">
    <property type="entry name" value="PTP_synth"/>
    <property type="match status" value="1"/>
</dbReference>
<keyword evidence="6 11" id="KW-0862">Zinc</keyword>
<accession>A0A286AD19</accession>
<evidence type="ECO:0000256" key="6">
    <source>
        <dbReference type="ARBA" id="ARBA00022833"/>
    </source>
</evidence>
<evidence type="ECO:0000256" key="11">
    <source>
        <dbReference type="PIRSR" id="PIRSR006113-2"/>
    </source>
</evidence>
<dbReference type="InterPro" id="IPR038418">
    <property type="entry name" value="6-PTP_synth/QueD_sf"/>
</dbReference>
<feature type="binding site" evidence="11">
    <location>
        <position position="33"/>
    </location>
    <ligand>
        <name>Zn(2+)</name>
        <dbReference type="ChEBI" id="CHEBI:29105"/>
    </ligand>
</feature>
<name>A0A286AD19_9SPHI</name>
<dbReference type="UniPathway" id="UPA00391"/>
<dbReference type="EMBL" id="OCMT01000004">
    <property type="protein sequence ID" value="SOD19747.1"/>
    <property type="molecule type" value="Genomic_DNA"/>
</dbReference>
<keyword evidence="13" id="KW-1185">Reference proteome</keyword>
<feature type="binding site" evidence="11">
    <location>
        <position position="31"/>
    </location>
    <ligand>
        <name>Zn(2+)</name>
        <dbReference type="ChEBI" id="CHEBI:29105"/>
    </ligand>
</feature>
<evidence type="ECO:0000256" key="3">
    <source>
        <dbReference type="ARBA" id="ARBA00012982"/>
    </source>
</evidence>
<evidence type="ECO:0000313" key="13">
    <source>
        <dbReference type="Proteomes" id="UP000219281"/>
    </source>
</evidence>
<reference evidence="13" key="1">
    <citation type="submission" date="2017-09" db="EMBL/GenBank/DDBJ databases">
        <authorList>
            <person name="Varghese N."/>
            <person name="Submissions S."/>
        </authorList>
    </citation>
    <scope>NUCLEOTIDE SEQUENCE [LARGE SCALE GENOMIC DNA]</scope>
    <source>
        <strain evidence="13">CGMCC 1.12803</strain>
    </source>
</reference>
<keyword evidence="5 11" id="KW-0479">Metal-binding</keyword>
<dbReference type="SUPFAM" id="SSF55620">
    <property type="entry name" value="Tetrahydrobiopterin biosynthesis enzymes-like"/>
    <property type="match status" value="1"/>
</dbReference>
<sequence>MQNQMIRVTKEFTFDMAHALFNYDGPCKNIHGHTYRLQVTVSGYANQDPQNVKCGMLIDFGQLKKIVTEKIIDKYDHALVLNEAVPASLRASCYAISEKVHFVAFQPTCENLLLDMKFKLQTAFEHDGFILQAIRLYETPTSWAEWCKEDQPKAFQ</sequence>
<feature type="active site" description="Charge relay system" evidence="10">
    <location>
        <position position="138"/>
    </location>
</feature>
<dbReference type="Pfam" id="PF01242">
    <property type="entry name" value="PTPS"/>
    <property type="match status" value="1"/>
</dbReference>
<feature type="active site" description="Proton acceptor" evidence="10">
    <location>
        <position position="27"/>
    </location>
</feature>
<dbReference type="AlphaFoldDB" id="A0A286AD19"/>
<evidence type="ECO:0000256" key="10">
    <source>
        <dbReference type="PIRSR" id="PIRSR006113-1"/>
    </source>
</evidence>
<dbReference type="GO" id="GO:0070497">
    <property type="term" value="F:6-carboxytetrahydropterin synthase activity"/>
    <property type="evidence" value="ECO:0007669"/>
    <property type="project" value="UniProtKB-EC"/>
</dbReference>
<comment type="similarity">
    <text evidence="2">Belongs to the PTPS family. QueD subfamily.</text>
</comment>
<evidence type="ECO:0000256" key="8">
    <source>
        <dbReference type="ARBA" id="ARBA00031449"/>
    </source>
</evidence>
<dbReference type="GO" id="GO:0046872">
    <property type="term" value="F:metal ion binding"/>
    <property type="evidence" value="ECO:0007669"/>
    <property type="project" value="UniProtKB-KW"/>
</dbReference>
<dbReference type="EC" id="4.1.2.50" evidence="3"/>
<dbReference type="Gene3D" id="3.30.479.10">
    <property type="entry name" value="6-pyruvoyl tetrahydropterin synthase/QueD"/>
    <property type="match status" value="2"/>
</dbReference>
<keyword evidence="7" id="KW-0456">Lyase</keyword>
<dbReference type="PANTHER" id="PTHR12589">
    <property type="entry name" value="PYRUVOYL TETRAHYDROBIOPTERIN SYNTHASE"/>
    <property type="match status" value="1"/>
</dbReference>
<feature type="binding site" evidence="11">
    <location>
        <position position="18"/>
    </location>
    <ligand>
        <name>Zn(2+)</name>
        <dbReference type="ChEBI" id="CHEBI:29105"/>
    </ligand>
</feature>
<comment type="pathway">
    <text evidence="1">Purine metabolism; 7-cyano-7-deazaguanine biosynthesis.</text>
</comment>
<protein>
    <recommendedName>
        <fullName evidence="4">6-carboxy-5,6,7,8-tetrahydropterin synthase</fullName>
        <ecNumber evidence="3">4.1.2.50</ecNumber>
    </recommendedName>
    <alternativeName>
        <fullName evidence="8">Queuosine biosynthesis protein QueD</fullName>
    </alternativeName>
</protein>
<comment type="catalytic activity">
    <reaction evidence="9">
        <text>7,8-dihydroneopterin 3'-triphosphate + H2O = 6-carboxy-5,6,7,8-tetrahydropterin + triphosphate + acetaldehyde + 2 H(+)</text>
        <dbReference type="Rhea" id="RHEA:27966"/>
        <dbReference type="ChEBI" id="CHEBI:15343"/>
        <dbReference type="ChEBI" id="CHEBI:15377"/>
        <dbReference type="ChEBI" id="CHEBI:15378"/>
        <dbReference type="ChEBI" id="CHEBI:18036"/>
        <dbReference type="ChEBI" id="CHEBI:58462"/>
        <dbReference type="ChEBI" id="CHEBI:61032"/>
        <dbReference type="EC" id="4.1.2.50"/>
    </reaction>
</comment>
<evidence type="ECO:0000256" key="9">
    <source>
        <dbReference type="ARBA" id="ARBA00048807"/>
    </source>
</evidence>
<evidence type="ECO:0000313" key="12">
    <source>
        <dbReference type="EMBL" id="SOD19747.1"/>
    </source>
</evidence>